<name>A0ABD3GT59_9MARC</name>
<sequence length="813" mass="93316">MAHTKGLSQGSENKTEALKEKRDIGEDDVAQTPQKRQKNNSKQKSMESKHIDEGEVNVDKLLDKILKERAKIDCVSGQFIFTEKELTAIGANSLEYLSSCYPFGLSMIIQVPVSKILSPTPVYGCRPFNESHMWDIVLSLRTKTAIIPQVADLLPVWIQKNVDCNGNDAVTETRRQLLTQEELKAALADPEIFFYAISGQHSAYAQNFLQGLPDVSESIKDNNKMRWSRILDGNARTVNLCKISHISNEQHVLTRYESSFIELMIQARNQWIHSGSPKPSGQGSKASNNYNGFMEIASLTLRRGGLREIQEILLAPDDVWQLFVNVADGWIKCKLAHPQGELSELVPEPGADNFCDVMSQLEKNRRKMKANWFKPFQGMETKDVKNILELLLKGKVLLRKAPNFEDPREDLQTFCSWMKTEDRLFDEIIRFFNHRFNIGVTRRELRKKYHLTRKILKEILSLLSEEHVAALKRNVKWKGVPPVLENKLTVLYREVTAGTVSKRLVPYSIIETSGDLVSSKLPLDVSSPDLVIADLTASLDWKQETFEGMFKVLFSLFPQCRDIKFVLVVYLLPSAVLDFLSSFLKFERLEPVITFKHFLGFYEPERRMDTTGLPVKGQGFIKGVVFVTAEGQEFPQCLEDRRITLDCRKPLDDKNYFLRHHEGPTEEQKRIWLCEHAPRWSMVERDDLRKKGRVHPHCKRADDIEDMVYNWSNYAGIIIDLFSGGVVLRAGLKASRQVISFARSSHEATFLESYVKKLKKYCISTKVWISKYQISEVNDQDNNDRSEDTEEVDRGHSENNDQCREKVHSFLIS</sequence>
<gene>
    <name evidence="2" type="ORF">R1sor_024817</name>
</gene>
<evidence type="ECO:0000313" key="2">
    <source>
        <dbReference type="EMBL" id="KAL3681861.1"/>
    </source>
</evidence>
<dbReference type="EMBL" id="JBJQOH010000007">
    <property type="protein sequence ID" value="KAL3681861.1"/>
    <property type="molecule type" value="Genomic_DNA"/>
</dbReference>
<feature type="compositionally biased region" description="Polar residues" evidence="1">
    <location>
        <begin position="1"/>
        <end position="12"/>
    </location>
</feature>
<proteinExistence type="predicted"/>
<evidence type="ECO:0000256" key="1">
    <source>
        <dbReference type="SAM" id="MobiDB-lite"/>
    </source>
</evidence>
<feature type="region of interest" description="Disordered" evidence="1">
    <location>
        <begin position="1"/>
        <end position="50"/>
    </location>
</feature>
<reference evidence="2 3" key="1">
    <citation type="submission" date="2024-09" db="EMBL/GenBank/DDBJ databases">
        <title>Chromosome-scale assembly of Riccia sorocarpa.</title>
        <authorList>
            <person name="Paukszto L."/>
        </authorList>
    </citation>
    <scope>NUCLEOTIDE SEQUENCE [LARGE SCALE GENOMIC DNA]</scope>
    <source>
        <strain evidence="2">LP-2024</strain>
        <tissue evidence="2">Aerial parts of the thallus</tissue>
    </source>
</reference>
<accession>A0ABD3GT59</accession>
<feature type="compositionally biased region" description="Basic and acidic residues" evidence="1">
    <location>
        <begin position="782"/>
        <end position="802"/>
    </location>
</feature>
<evidence type="ECO:0000313" key="3">
    <source>
        <dbReference type="Proteomes" id="UP001633002"/>
    </source>
</evidence>
<protein>
    <submittedName>
        <fullName evidence="2">Uncharacterized protein</fullName>
    </submittedName>
</protein>
<dbReference type="Proteomes" id="UP001633002">
    <property type="component" value="Unassembled WGS sequence"/>
</dbReference>
<keyword evidence="3" id="KW-1185">Reference proteome</keyword>
<dbReference type="AlphaFoldDB" id="A0ABD3GT59"/>
<organism evidence="2 3">
    <name type="scientific">Riccia sorocarpa</name>
    <dbReference type="NCBI Taxonomy" id="122646"/>
    <lineage>
        <taxon>Eukaryota</taxon>
        <taxon>Viridiplantae</taxon>
        <taxon>Streptophyta</taxon>
        <taxon>Embryophyta</taxon>
        <taxon>Marchantiophyta</taxon>
        <taxon>Marchantiopsida</taxon>
        <taxon>Marchantiidae</taxon>
        <taxon>Marchantiales</taxon>
        <taxon>Ricciaceae</taxon>
        <taxon>Riccia</taxon>
    </lineage>
</organism>
<feature type="compositionally biased region" description="Basic and acidic residues" evidence="1">
    <location>
        <begin position="13"/>
        <end position="24"/>
    </location>
</feature>
<feature type="region of interest" description="Disordered" evidence="1">
    <location>
        <begin position="779"/>
        <end position="802"/>
    </location>
</feature>
<comment type="caution">
    <text evidence="2">The sequence shown here is derived from an EMBL/GenBank/DDBJ whole genome shotgun (WGS) entry which is preliminary data.</text>
</comment>